<feature type="domain" description="HTH lacI-type" evidence="1">
    <location>
        <begin position="4"/>
        <end position="39"/>
    </location>
</feature>
<dbReference type="Gene3D" id="1.10.260.40">
    <property type="entry name" value="lambda repressor-like DNA-binding domains"/>
    <property type="match status" value="1"/>
</dbReference>
<comment type="caution">
    <text evidence="2">The sequence shown here is derived from an EMBL/GenBank/DDBJ whole genome shotgun (WGS) entry which is preliminary data.</text>
</comment>
<organism evidence="2 3">
    <name type="scientific">Paenibacillus macquariensis</name>
    <dbReference type="NCBI Taxonomy" id="948756"/>
    <lineage>
        <taxon>Bacteria</taxon>
        <taxon>Bacillati</taxon>
        <taxon>Bacillota</taxon>
        <taxon>Bacilli</taxon>
        <taxon>Bacillales</taxon>
        <taxon>Paenibacillaceae</taxon>
        <taxon>Paenibacillus</taxon>
    </lineage>
</organism>
<dbReference type="PROSITE" id="PS50932">
    <property type="entry name" value="HTH_LACI_2"/>
    <property type="match status" value="1"/>
</dbReference>
<name>A0ABY1KDG4_9BACL</name>
<evidence type="ECO:0000313" key="3">
    <source>
        <dbReference type="Proteomes" id="UP000186666"/>
    </source>
</evidence>
<sequence length="39" mass="4168">MNVPTIKDVAKAANVSVATVSRVLHNLSGYSNKTKLKVL</sequence>
<dbReference type="InterPro" id="IPR000843">
    <property type="entry name" value="HTH_LacI"/>
</dbReference>
<dbReference type="CDD" id="cd01392">
    <property type="entry name" value="HTH_LacI"/>
    <property type="match status" value="1"/>
</dbReference>
<keyword evidence="3" id="KW-1185">Reference proteome</keyword>
<reference evidence="2 3" key="1">
    <citation type="submission" date="2017-01" db="EMBL/GenBank/DDBJ databases">
        <authorList>
            <person name="Varghese N."/>
            <person name="Submissions S."/>
        </authorList>
    </citation>
    <scope>NUCLEOTIDE SEQUENCE [LARGE SCALE GENOMIC DNA]</scope>
    <source>
        <strain evidence="2 3">ATCC 23464</strain>
    </source>
</reference>
<dbReference type="PROSITE" id="PS00356">
    <property type="entry name" value="HTH_LACI_1"/>
    <property type="match status" value="1"/>
</dbReference>
<protein>
    <submittedName>
        <fullName evidence="2">LacI family transcriptional regulator</fullName>
    </submittedName>
</protein>
<dbReference type="PRINTS" id="PR00036">
    <property type="entry name" value="HTHLACI"/>
</dbReference>
<evidence type="ECO:0000313" key="2">
    <source>
        <dbReference type="EMBL" id="SIR65603.1"/>
    </source>
</evidence>
<gene>
    <name evidence="2" type="ORF">SAMN05421578_1287</name>
</gene>
<proteinExistence type="predicted"/>
<accession>A0ABY1KDG4</accession>
<dbReference type="SUPFAM" id="SSF47413">
    <property type="entry name" value="lambda repressor-like DNA-binding domains"/>
    <property type="match status" value="1"/>
</dbReference>
<dbReference type="EMBL" id="FTNK01000028">
    <property type="protein sequence ID" value="SIR65603.1"/>
    <property type="molecule type" value="Genomic_DNA"/>
</dbReference>
<dbReference type="InterPro" id="IPR010982">
    <property type="entry name" value="Lambda_DNA-bd_dom_sf"/>
</dbReference>
<dbReference type="Pfam" id="PF00356">
    <property type="entry name" value="LacI"/>
    <property type="match status" value="1"/>
</dbReference>
<dbReference type="RefSeq" id="WP_326112658.1">
    <property type="nucleotide sequence ID" value="NZ_FTNK01000028.1"/>
</dbReference>
<dbReference type="SMART" id="SM00354">
    <property type="entry name" value="HTH_LACI"/>
    <property type="match status" value="1"/>
</dbReference>
<dbReference type="Proteomes" id="UP000186666">
    <property type="component" value="Unassembled WGS sequence"/>
</dbReference>
<evidence type="ECO:0000259" key="1">
    <source>
        <dbReference type="PROSITE" id="PS50932"/>
    </source>
</evidence>